<dbReference type="NCBIfam" id="TIGR03440">
    <property type="entry name" value="egtB_TIGR03440"/>
    <property type="match status" value="1"/>
</dbReference>
<dbReference type="AlphaFoldDB" id="Q2J4D4"/>
<dbReference type="Proteomes" id="UP000001937">
    <property type="component" value="Chromosome"/>
</dbReference>
<dbReference type="eggNOG" id="COG1262">
    <property type="taxonomic scope" value="Bacteria"/>
</dbReference>
<feature type="region of interest" description="Disordered" evidence="5">
    <location>
        <begin position="1"/>
        <end position="33"/>
    </location>
</feature>
<dbReference type="PhylomeDB" id="Q2J4D4"/>
<feature type="binding site" evidence="4">
    <location>
        <position position="469"/>
    </location>
    <ligand>
        <name>gamma-L-glutamyl-L-cysteine</name>
        <dbReference type="ChEBI" id="CHEBI:58173"/>
    </ligand>
</feature>
<feature type="compositionally biased region" description="Low complexity" evidence="5">
    <location>
        <begin position="9"/>
        <end position="19"/>
    </location>
</feature>
<dbReference type="InterPro" id="IPR051043">
    <property type="entry name" value="Sulfatase_Mod_Factor_Kinase"/>
</dbReference>
<accession>Q2J4D4</accession>
<reference evidence="8 9" key="1">
    <citation type="journal article" date="2007" name="Genome Res.">
        <title>Genome characteristics of facultatively symbiotic Frankia sp. strains reflect host range and host plant biogeography.</title>
        <authorList>
            <person name="Normand P."/>
            <person name="Lapierre P."/>
            <person name="Tisa L.S."/>
            <person name="Gogarten J.P."/>
            <person name="Alloisio N."/>
            <person name="Bagnarol E."/>
            <person name="Bassi C.A."/>
            <person name="Berry A.M."/>
            <person name="Bickhart D.M."/>
            <person name="Choisne N."/>
            <person name="Couloux A."/>
            <person name="Cournoyer B."/>
            <person name="Cruveiller S."/>
            <person name="Daubin V."/>
            <person name="Demange N."/>
            <person name="Francino M.P."/>
            <person name="Goltsman E."/>
            <person name="Huang Y."/>
            <person name="Kopp O.R."/>
            <person name="Labarre L."/>
            <person name="Lapidus A."/>
            <person name="Lavire C."/>
            <person name="Marechal J."/>
            <person name="Martinez M."/>
            <person name="Mastronunzio J.E."/>
            <person name="Mullin B.C."/>
            <person name="Niemann J."/>
            <person name="Pujic P."/>
            <person name="Rawnsley T."/>
            <person name="Rouy Z."/>
            <person name="Schenowitz C."/>
            <person name="Sellstedt A."/>
            <person name="Tavares F."/>
            <person name="Tomkins J.P."/>
            <person name="Vallenet D."/>
            <person name="Valverde C."/>
            <person name="Wall L.G."/>
            <person name="Wang Y."/>
            <person name="Medigue C."/>
            <person name="Benson D.R."/>
        </authorList>
    </citation>
    <scope>NUCLEOTIDE SEQUENCE [LARGE SCALE GENOMIC DNA]</scope>
    <source>
        <strain evidence="9">DSM 45818 / CECT 9043 / CcI3</strain>
    </source>
</reference>
<feature type="compositionally biased region" description="Basic and acidic residues" evidence="5">
    <location>
        <begin position="20"/>
        <end position="33"/>
    </location>
</feature>
<protein>
    <recommendedName>
        <fullName evidence="4">Hercynine oxygenase</fullName>
        <ecNumber evidence="4">1.14.99.50</ecNumber>
    </recommendedName>
    <alternativeName>
        <fullName evidence="4">Gamma-glutamyl hercynylcysteine S-oxide synthase</fullName>
    </alternativeName>
</protein>
<gene>
    <name evidence="4" type="primary">egtB</name>
    <name evidence="8" type="ordered locus">Francci3_4512</name>
</gene>
<feature type="domain" description="DinB-like" evidence="7">
    <location>
        <begin position="48"/>
        <end position="194"/>
    </location>
</feature>
<dbReference type="InterPro" id="IPR032890">
    <property type="entry name" value="EgtB_Actinobacteria"/>
</dbReference>
<keyword evidence="4" id="KW-0503">Monooxygenase</keyword>
<comment type="similarity">
    <text evidence="4">Belongs to the EgtB family.</text>
</comment>
<feature type="binding site" evidence="4">
    <location>
        <position position="190"/>
    </location>
    <ligand>
        <name>Fe cation</name>
        <dbReference type="ChEBI" id="CHEBI:24875"/>
    </ligand>
</feature>
<dbReference type="HAMAP" id="MF_02035">
    <property type="entry name" value="EgtB"/>
    <property type="match status" value="1"/>
</dbReference>
<dbReference type="InterPro" id="IPR005532">
    <property type="entry name" value="SUMF_dom"/>
</dbReference>
<dbReference type="RefSeq" id="WP_011438866.1">
    <property type="nucleotide sequence ID" value="NC_007777.1"/>
</dbReference>
<evidence type="ECO:0000256" key="3">
    <source>
        <dbReference type="ARBA" id="ARBA00037882"/>
    </source>
</evidence>
<comment type="function">
    <text evidence="4">Catalyzes the oxidative sulfurization of hercynine (N-alpha,N-alpha,N-alpha-trimethyl-L-histidine) into hercynyl-gamma-L-glutamyl-L-cysteine sulfoxide, a step in the biosynthesis pathway of ergothioneine.</text>
</comment>
<evidence type="ECO:0000256" key="2">
    <source>
        <dbReference type="ARBA" id="ARBA00023004"/>
    </source>
</evidence>
<organism evidence="8 9">
    <name type="scientific">Frankia casuarinae (strain DSM 45818 / CECT 9043 / HFP020203 / CcI3)</name>
    <dbReference type="NCBI Taxonomy" id="106370"/>
    <lineage>
        <taxon>Bacteria</taxon>
        <taxon>Bacillati</taxon>
        <taxon>Actinomycetota</taxon>
        <taxon>Actinomycetes</taxon>
        <taxon>Frankiales</taxon>
        <taxon>Frankiaceae</taxon>
        <taxon>Frankia</taxon>
    </lineage>
</organism>
<feature type="binding site" evidence="4">
    <location>
        <begin position="117"/>
        <end position="120"/>
    </location>
    <ligand>
        <name>gamma-L-glutamyl-L-cysteine</name>
        <dbReference type="ChEBI" id="CHEBI:58173"/>
    </ligand>
</feature>
<proteinExistence type="inferred from homology"/>
<dbReference type="HOGENOM" id="CLU_012431_9_2_11"/>
<feature type="binding site" evidence="4">
    <location>
        <position position="83"/>
    </location>
    <ligand>
        <name>Fe cation</name>
        <dbReference type="ChEBI" id="CHEBI:24875"/>
    </ligand>
</feature>
<dbReference type="Gene3D" id="1.20.120.450">
    <property type="entry name" value="dinb family like domain"/>
    <property type="match status" value="1"/>
</dbReference>
<evidence type="ECO:0000259" key="7">
    <source>
        <dbReference type="Pfam" id="PF12867"/>
    </source>
</evidence>
<dbReference type="UniPathway" id="UPA01014"/>
<evidence type="ECO:0000256" key="5">
    <source>
        <dbReference type="SAM" id="MobiDB-lite"/>
    </source>
</evidence>
<feature type="binding site" evidence="4">
    <location>
        <position position="473"/>
    </location>
    <ligand>
        <name>gamma-L-glutamyl-L-cysteine</name>
        <dbReference type="ChEBI" id="CHEBI:58173"/>
    </ligand>
</feature>
<keyword evidence="4" id="KW-0479">Metal-binding</keyword>
<keyword evidence="9" id="KW-1185">Reference proteome</keyword>
<evidence type="ECO:0000259" key="6">
    <source>
        <dbReference type="Pfam" id="PF03781"/>
    </source>
</evidence>
<dbReference type="EMBL" id="CP000249">
    <property type="protein sequence ID" value="ABD13858.1"/>
    <property type="molecule type" value="Genomic_DNA"/>
</dbReference>
<dbReference type="GO" id="GO:0005506">
    <property type="term" value="F:iron ion binding"/>
    <property type="evidence" value="ECO:0007669"/>
    <property type="project" value="UniProtKB-UniRule"/>
</dbReference>
<dbReference type="Pfam" id="PF03781">
    <property type="entry name" value="FGE-sulfatase"/>
    <property type="match status" value="1"/>
</dbReference>
<dbReference type="InterPro" id="IPR017806">
    <property type="entry name" value="EgtB"/>
</dbReference>
<comment type="catalytic activity">
    <reaction evidence="4">
        <text>gamma-L-glutamyl-L-cysteine + hercynine + O2 = gamma-L-glutamyl-hercynylcysteine S-oxide + H2O</text>
        <dbReference type="Rhea" id="RHEA:42672"/>
        <dbReference type="ChEBI" id="CHEBI:15377"/>
        <dbReference type="ChEBI" id="CHEBI:15379"/>
        <dbReference type="ChEBI" id="CHEBI:15781"/>
        <dbReference type="ChEBI" id="CHEBI:58173"/>
        <dbReference type="ChEBI" id="CHEBI:82703"/>
        <dbReference type="EC" id="1.14.99.50"/>
    </reaction>
</comment>
<keyword evidence="2 4" id="KW-0408">Iron</keyword>
<evidence type="ECO:0000313" key="8">
    <source>
        <dbReference type="EMBL" id="ABD13858.1"/>
    </source>
</evidence>
<comment type="cofactor">
    <cofactor evidence="4">
        <name>Fe(2+)</name>
        <dbReference type="ChEBI" id="CHEBI:29033"/>
    </cofactor>
</comment>
<name>Q2J4D4_FRACC</name>
<dbReference type="PANTHER" id="PTHR23150">
    <property type="entry name" value="SULFATASE MODIFYING FACTOR 1, 2"/>
    <property type="match status" value="1"/>
</dbReference>
<dbReference type="PANTHER" id="PTHR23150:SF36">
    <property type="entry name" value="HERCYNINE OXYGENASE"/>
    <property type="match status" value="1"/>
</dbReference>
<dbReference type="InterPro" id="IPR024775">
    <property type="entry name" value="DinB-like"/>
</dbReference>
<dbReference type="InterPro" id="IPR016187">
    <property type="entry name" value="CTDL_fold"/>
</dbReference>
<dbReference type="KEGG" id="fra:Francci3_4512"/>
<dbReference type="STRING" id="106370.Francci3_4512"/>
<evidence type="ECO:0000256" key="1">
    <source>
        <dbReference type="ARBA" id="ARBA00023002"/>
    </source>
</evidence>
<dbReference type="GO" id="GO:0044875">
    <property type="term" value="F:gamma-glutamyl hercynylcysteine sulfoxide synthase activity"/>
    <property type="evidence" value="ECO:0007669"/>
    <property type="project" value="UniProtKB-EC"/>
</dbReference>
<dbReference type="InterPro" id="IPR042095">
    <property type="entry name" value="SUMF_sf"/>
</dbReference>
<dbReference type="SUPFAM" id="SSF109854">
    <property type="entry name" value="DinB/YfiT-like putative metalloenzymes"/>
    <property type="match status" value="1"/>
</dbReference>
<feature type="binding site" evidence="4">
    <location>
        <position position="186"/>
    </location>
    <ligand>
        <name>Fe cation</name>
        <dbReference type="ChEBI" id="CHEBI:24875"/>
    </ligand>
</feature>
<evidence type="ECO:0000256" key="4">
    <source>
        <dbReference type="HAMAP-Rule" id="MF_02035"/>
    </source>
</evidence>
<feature type="domain" description="Sulfatase-modifying factor enzyme-like" evidence="6">
    <location>
        <begin position="223"/>
        <end position="484"/>
    </location>
</feature>
<dbReference type="OrthoDB" id="9768004at2"/>
<dbReference type="InterPro" id="IPR034660">
    <property type="entry name" value="DinB/YfiT-like"/>
</dbReference>
<keyword evidence="1 4" id="KW-0560">Oxidoreductase</keyword>
<evidence type="ECO:0000313" key="9">
    <source>
        <dbReference type="Proteomes" id="UP000001937"/>
    </source>
</evidence>
<dbReference type="Gene3D" id="3.90.1580.10">
    <property type="entry name" value="paralog of FGE (formylglycine-generating enzyme)"/>
    <property type="match status" value="1"/>
</dbReference>
<dbReference type="EC" id="1.14.99.50" evidence="4"/>
<comment type="pathway">
    <text evidence="3 4">Amino-acid biosynthesis; ergothioneine biosynthesis.</text>
</comment>
<dbReference type="Pfam" id="PF12867">
    <property type="entry name" value="DinB_2"/>
    <property type="match status" value="1"/>
</dbReference>
<sequence length="487" mass="54206">MRLTRLTRSPASLASPAAPADRETAADQDAKPIREAKPITADTVADALRTARQRSLTYTDIAAEDLLRQHSPLMSPLVWDLAHVGNYEDLWLVRALAGGTGTRPGLDDIYDAFRHSRASRSRLALLGPAETRAYLHEVRGRTLDLLDRFGPDRFGPMAGAGAETAAVPERERLLADGFVYGMVVQHEHMHDETMLATHQLRQGPPVLAPGAAPPPGRRVPRPEVLVPGGEFTLGTSIHPWAFDNEDPAHRVHLPAFWIDTLPVSNRAQIAFIDAGGYDDERLWSAAGWEWRQTEGLSAPAFWWREGGTWLRRRFGRVEPVPLDEPVQHVCWYEAEAHARWAGRRLPTEAEWEKAAAYDPVTGRSRRYPWGDTDPTPERANLGNWTSGPAPLGAYPAGASPCGAEQMIGDVWEWTASGFTPYPGFVSYPYREYSEVFFPKAGRESSFRVLRGGSWATDAVAVRATFRNWDYPIRRQIFAGFRLARDAG</sequence>
<dbReference type="SUPFAM" id="SSF56436">
    <property type="entry name" value="C-type lectin-like"/>
    <property type="match status" value="1"/>
</dbReference>